<dbReference type="Pfam" id="PF01910">
    <property type="entry name" value="Thiamine_BP"/>
    <property type="match status" value="1"/>
</dbReference>
<dbReference type="SUPFAM" id="SSF89957">
    <property type="entry name" value="MTH1187/YkoF-like"/>
    <property type="match status" value="1"/>
</dbReference>
<dbReference type="InterPro" id="IPR029756">
    <property type="entry name" value="MTH1187/YkoF-like"/>
</dbReference>
<dbReference type="PANTHER" id="PTHR33777:SF1">
    <property type="entry name" value="UPF0045 PROTEIN ECM15"/>
    <property type="match status" value="1"/>
</dbReference>
<dbReference type="InterPro" id="IPR051614">
    <property type="entry name" value="UPF0045_domain"/>
</dbReference>
<gene>
    <name evidence="3" type="ORF">DRP53_01165</name>
</gene>
<comment type="similarity">
    <text evidence="1">Belongs to the UPF0045 family.</text>
</comment>
<evidence type="ECO:0000256" key="1">
    <source>
        <dbReference type="ARBA" id="ARBA00010272"/>
    </source>
</evidence>
<feature type="domain" description="Thiamine-binding protein" evidence="2">
    <location>
        <begin position="4"/>
        <end position="95"/>
    </location>
</feature>
<dbReference type="Gene3D" id="3.30.70.930">
    <property type="match status" value="1"/>
</dbReference>
<dbReference type="AlphaFoldDB" id="A0A660SLE3"/>
<dbReference type="PANTHER" id="PTHR33777">
    <property type="entry name" value="UPF0045 PROTEIN ECM15"/>
    <property type="match status" value="1"/>
</dbReference>
<dbReference type="GO" id="GO:0005829">
    <property type="term" value="C:cytosol"/>
    <property type="evidence" value="ECO:0007669"/>
    <property type="project" value="TreeGrafter"/>
</dbReference>
<accession>A0A660SLE3</accession>
<dbReference type="Proteomes" id="UP000268469">
    <property type="component" value="Unassembled WGS sequence"/>
</dbReference>
<reference evidence="3 4" key="1">
    <citation type="submission" date="2018-06" db="EMBL/GenBank/DDBJ databases">
        <title>Extensive metabolic versatility and redundancy in microbially diverse, dynamic hydrothermal sediments.</title>
        <authorList>
            <person name="Dombrowski N."/>
            <person name="Teske A."/>
            <person name="Baker B.J."/>
        </authorList>
    </citation>
    <scope>NUCLEOTIDE SEQUENCE [LARGE SCALE GENOMIC DNA]</scope>
    <source>
        <strain evidence="3">B36_G15</strain>
    </source>
</reference>
<evidence type="ECO:0000259" key="2">
    <source>
        <dbReference type="Pfam" id="PF01910"/>
    </source>
</evidence>
<organism evidence="3 4">
    <name type="scientific">candidate division WOR-3 bacterium</name>
    <dbReference type="NCBI Taxonomy" id="2052148"/>
    <lineage>
        <taxon>Bacteria</taxon>
        <taxon>Bacteria division WOR-3</taxon>
    </lineage>
</organism>
<protein>
    <submittedName>
        <fullName evidence="3">Thiamine-binding protein</fullName>
    </submittedName>
</protein>
<proteinExistence type="inferred from homology"/>
<comment type="caution">
    <text evidence="3">The sequence shown here is derived from an EMBL/GenBank/DDBJ whole genome shotgun (WGS) entry which is preliminary data.</text>
</comment>
<evidence type="ECO:0000313" key="4">
    <source>
        <dbReference type="Proteomes" id="UP000268469"/>
    </source>
</evidence>
<dbReference type="NCBIfam" id="TIGR00106">
    <property type="entry name" value="MTH1187 family thiamine-binding protein"/>
    <property type="match status" value="1"/>
</dbReference>
<name>A0A660SLE3_UNCW3</name>
<sequence>MAVVQFSVVPIGTGKPSVSEYVVRAEEIIRSSGIKHRLTPMATVLEGDLDRIVALILKVHNEIFKMGVERVITRIDIDDRRDKELTMEGKIRSVETKL</sequence>
<dbReference type="EMBL" id="QNBE01000006">
    <property type="protein sequence ID" value="RKX71567.1"/>
    <property type="molecule type" value="Genomic_DNA"/>
</dbReference>
<evidence type="ECO:0000313" key="3">
    <source>
        <dbReference type="EMBL" id="RKX71567.1"/>
    </source>
</evidence>
<dbReference type="InterPro" id="IPR002767">
    <property type="entry name" value="Thiamine_BP"/>
</dbReference>